<dbReference type="HAMAP" id="MF_00014">
    <property type="entry name" value="Ribosome_mat_RimM"/>
    <property type="match status" value="1"/>
</dbReference>
<comment type="subcellular location">
    <subcellularLocation>
        <location evidence="5">Cytoplasm</location>
    </subcellularLocation>
</comment>
<dbReference type="AlphaFoldDB" id="A0A562WTU8"/>
<dbReference type="GO" id="GO:0043022">
    <property type="term" value="F:ribosome binding"/>
    <property type="evidence" value="ECO:0007669"/>
    <property type="project" value="InterPro"/>
</dbReference>
<dbReference type="PANTHER" id="PTHR33692">
    <property type="entry name" value="RIBOSOME MATURATION FACTOR RIMM"/>
    <property type="match status" value="1"/>
</dbReference>
<keyword evidence="1 5" id="KW-0963">Cytoplasm</keyword>
<comment type="caution">
    <text evidence="8">The sequence shown here is derived from an EMBL/GenBank/DDBJ whole genome shotgun (WGS) entry which is preliminary data.</text>
</comment>
<dbReference type="Gene3D" id="2.30.30.240">
    <property type="entry name" value="PRC-barrel domain"/>
    <property type="match status" value="1"/>
</dbReference>
<dbReference type="InterPro" id="IPR002676">
    <property type="entry name" value="RimM_N"/>
</dbReference>
<evidence type="ECO:0000313" key="8">
    <source>
        <dbReference type="EMBL" id="TWJ32923.1"/>
    </source>
</evidence>
<comment type="domain">
    <text evidence="5">The PRC barrel domain binds ribosomal protein uS19.</text>
</comment>
<comment type="subunit">
    <text evidence="5">Binds ribosomal protein uS19.</text>
</comment>
<feature type="domain" description="RimM N-terminal" evidence="6">
    <location>
        <begin position="10"/>
        <end position="92"/>
    </location>
</feature>
<dbReference type="Pfam" id="PF01782">
    <property type="entry name" value="RimM"/>
    <property type="match status" value="1"/>
</dbReference>
<dbReference type="NCBIfam" id="TIGR02273">
    <property type="entry name" value="16S_RimM"/>
    <property type="match status" value="1"/>
</dbReference>
<comment type="similarity">
    <text evidence="5">Belongs to the RimM family.</text>
</comment>
<dbReference type="InterPro" id="IPR056792">
    <property type="entry name" value="PRC_RimM"/>
</dbReference>
<evidence type="ECO:0000259" key="7">
    <source>
        <dbReference type="Pfam" id="PF24986"/>
    </source>
</evidence>
<dbReference type="InterPro" id="IPR036976">
    <property type="entry name" value="RimM_N_sf"/>
</dbReference>
<proteinExistence type="inferred from homology"/>
<dbReference type="Proteomes" id="UP000319449">
    <property type="component" value="Unassembled WGS sequence"/>
</dbReference>
<organism evidence="8 9">
    <name type="scientific">Geobacter argillaceus</name>
    <dbReference type="NCBI Taxonomy" id="345631"/>
    <lineage>
        <taxon>Bacteria</taxon>
        <taxon>Pseudomonadati</taxon>
        <taxon>Thermodesulfobacteriota</taxon>
        <taxon>Desulfuromonadia</taxon>
        <taxon>Geobacterales</taxon>
        <taxon>Geobacteraceae</taxon>
        <taxon>Geobacter</taxon>
    </lineage>
</organism>
<dbReference type="InterPro" id="IPR011961">
    <property type="entry name" value="RimM"/>
</dbReference>
<dbReference type="SUPFAM" id="SSF50447">
    <property type="entry name" value="Translation proteins"/>
    <property type="match status" value="1"/>
</dbReference>
<gene>
    <name evidence="5" type="primary">rimM</name>
    <name evidence="8" type="ORF">JN12_00333</name>
</gene>
<evidence type="ECO:0000256" key="2">
    <source>
        <dbReference type="ARBA" id="ARBA00022517"/>
    </source>
</evidence>
<protein>
    <recommendedName>
        <fullName evidence="5">Ribosome maturation factor RimM</fullName>
    </recommendedName>
</protein>
<dbReference type="RefSeq" id="WP_145017450.1">
    <property type="nucleotide sequence ID" value="NZ_VLLN01000002.1"/>
</dbReference>
<dbReference type="InterPro" id="IPR009000">
    <property type="entry name" value="Transl_B-barrel_sf"/>
</dbReference>
<dbReference type="GO" id="GO:0042274">
    <property type="term" value="P:ribosomal small subunit biogenesis"/>
    <property type="evidence" value="ECO:0007669"/>
    <property type="project" value="UniProtKB-UniRule"/>
</dbReference>
<reference evidence="8 9" key="1">
    <citation type="submission" date="2019-07" db="EMBL/GenBank/DDBJ databases">
        <title>Genomic Encyclopedia of Archaeal and Bacterial Type Strains, Phase II (KMG-II): from individual species to whole genera.</title>
        <authorList>
            <person name="Goeker M."/>
        </authorList>
    </citation>
    <scope>NUCLEOTIDE SEQUENCE [LARGE SCALE GENOMIC DNA]</scope>
    <source>
        <strain evidence="8 9">ATCC BAA-1139</strain>
    </source>
</reference>
<evidence type="ECO:0000256" key="3">
    <source>
        <dbReference type="ARBA" id="ARBA00022552"/>
    </source>
</evidence>
<dbReference type="Pfam" id="PF24986">
    <property type="entry name" value="PRC_RimM"/>
    <property type="match status" value="1"/>
</dbReference>
<sequence>MSGSSELVLLGKVAGTHGIKGQLRVAPFSGESGTFLSLDRVILKDTGGKEETYFVAGAAAHGRKILLTLKGMADINQVQHLVGREIYVQRSQLPPLADDEFYWFDLIGLRVVTDDGTELGRLENIMETGSNDVYLVRANEKEYLIPAIDEVVKAIDLEAGIMTISPLEGLLDL</sequence>
<evidence type="ECO:0000259" key="6">
    <source>
        <dbReference type="Pfam" id="PF01782"/>
    </source>
</evidence>
<comment type="function">
    <text evidence="5">An accessory protein needed during the final step in the assembly of 30S ribosomal subunit, possibly for assembly of the head region. Essential for efficient processing of 16S rRNA. May be needed both before and after RbfA during the maturation of 16S rRNA. It has affinity for free ribosomal 30S subunits but not for 70S ribosomes.</text>
</comment>
<dbReference type="GO" id="GO:0005737">
    <property type="term" value="C:cytoplasm"/>
    <property type="evidence" value="ECO:0007669"/>
    <property type="project" value="UniProtKB-SubCell"/>
</dbReference>
<dbReference type="SUPFAM" id="SSF50346">
    <property type="entry name" value="PRC-barrel domain"/>
    <property type="match status" value="1"/>
</dbReference>
<dbReference type="GO" id="GO:0005840">
    <property type="term" value="C:ribosome"/>
    <property type="evidence" value="ECO:0007669"/>
    <property type="project" value="InterPro"/>
</dbReference>
<evidence type="ECO:0000256" key="1">
    <source>
        <dbReference type="ARBA" id="ARBA00022490"/>
    </source>
</evidence>
<dbReference type="Gene3D" id="2.40.30.60">
    <property type="entry name" value="RimM"/>
    <property type="match status" value="1"/>
</dbReference>
<evidence type="ECO:0000313" key="9">
    <source>
        <dbReference type="Proteomes" id="UP000319449"/>
    </source>
</evidence>
<dbReference type="GO" id="GO:0006364">
    <property type="term" value="P:rRNA processing"/>
    <property type="evidence" value="ECO:0007669"/>
    <property type="project" value="UniProtKB-UniRule"/>
</dbReference>
<feature type="domain" description="Ribosome maturation factor RimM PRC barrel" evidence="7">
    <location>
        <begin position="103"/>
        <end position="170"/>
    </location>
</feature>
<keyword evidence="9" id="KW-1185">Reference proteome</keyword>
<dbReference type="PANTHER" id="PTHR33692:SF1">
    <property type="entry name" value="RIBOSOME MATURATION FACTOR RIMM"/>
    <property type="match status" value="1"/>
</dbReference>
<keyword evidence="3 5" id="KW-0698">rRNA processing</keyword>
<evidence type="ECO:0000256" key="5">
    <source>
        <dbReference type="HAMAP-Rule" id="MF_00014"/>
    </source>
</evidence>
<evidence type="ECO:0000256" key="4">
    <source>
        <dbReference type="ARBA" id="ARBA00023186"/>
    </source>
</evidence>
<keyword evidence="2 5" id="KW-0690">Ribosome biogenesis</keyword>
<accession>A0A562WTU8</accession>
<name>A0A562WTU8_9BACT</name>
<keyword evidence="4 5" id="KW-0143">Chaperone</keyword>
<dbReference type="InterPro" id="IPR011033">
    <property type="entry name" value="PRC_barrel-like_sf"/>
</dbReference>
<dbReference type="EMBL" id="VLLN01000002">
    <property type="protein sequence ID" value="TWJ32923.1"/>
    <property type="molecule type" value="Genomic_DNA"/>
</dbReference>
<dbReference type="OrthoDB" id="9783509at2"/>